<dbReference type="Proteomes" id="UP001519503">
    <property type="component" value="Unassembled WGS sequence"/>
</dbReference>
<feature type="transmembrane region" description="Helical" evidence="1">
    <location>
        <begin position="543"/>
        <end position="562"/>
    </location>
</feature>
<protein>
    <recommendedName>
        <fullName evidence="4">Membrane protein 6-pyruvoyl-tetrahydropterin synthase-related domain-containing protein</fullName>
    </recommendedName>
</protein>
<sequence length="571" mass="65097">MKKINYIRLVELLPIFLMAFCSALLLNVLLSSPVQLSSDGYFHLSRIYNLHSSYLGWLYPQNFMSIGKIGVATNVFYPSLDMQLLMNIIPRSIDPSIQYKLFIYLTLFSLMVVSYITLRYLNKSEIVISTLLSILWGSFVIALEVENTGGVGIAKVGFPLIAYGILHLNEKKTILPLTFGIVLTSFAHVLTTFFVILFILAYLIVYLLCFKDRVDVVKNLSVAGVLVFFLTLPVTVPLILVKLNNNINFPELSLDWWVSRYIYINDLFSKPLYLVLIIFILLTIYVLRKVNLAQIISFIFICFGMSTFSWTYFSQGGILSFIQTPLRLFDFGLYFCVAISIVCLSEKTFSIQILKIITTYTVFILIIVSSIIFPQNMPDIGKDGKFIIANKEDILSKFSSNTDVTGMRGFGAFDRSTFNIPEFWSIKNYSDYVPKEILEDDKNQFLLSDKKANPIVKHMLVMDGQESVGTSNFNSTTDKIKFTITKSIAKQTIKLPILAYKFTNINVFLNNKKITFFVQDGQITINKEIHEGDSITIKQNIPWWEIIPSLTSLLVLFGVIILELKKKLNQN</sequence>
<dbReference type="RefSeq" id="WP_213821953.1">
    <property type="nucleotide sequence ID" value="NZ_JAAMFL010000007.1"/>
</dbReference>
<feature type="transmembrane region" description="Helical" evidence="1">
    <location>
        <begin position="292"/>
        <end position="313"/>
    </location>
</feature>
<feature type="transmembrane region" description="Helical" evidence="1">
    <location>
        <begin position="220"/>
        <end position="241"/>
    </location>
</feature>
<comment type="caution">
    <text evidence="2">The sequence shown here is derived from an EMBL/GenBank/DDBJ whole genome shotgun (WGS) entry which is preliminary data.</text>
</comment>
<keyword evidence="1" id="KW-1133">Transmembrane helix</keyword>
<feature type="transmembrane region" description="Helical" evidence="1">
    <location>
        <begin position="150"/>
        <end position="166"/>
    </location>
</feature>
<feature type="transmembrane region" description="Helical" evidence="1">
    <location>
        <begin position="356"/>
        <end position="373"/>
    </location>
</feature>
<accession>A0ABS5QX22</accession>
<feature type="transmembrane region" description="Helical" evidence="1">
    <location>
        <begin position="261"/>
        <end position="285"/>
    </location>
</feature>
<feature type="transmembrane region" description="Helical" evidence="1">
    <location>
        <begin position="54"/>
        <end position="80"/>
    </location>
</feature>
<gene>
    <name evidence="2" type="ORF">G6R30_04650</name>
</gene>
<evidence type="ECO:0000256" key="1">
    <source>
        <dbReference type="SAM" id="Phobius"/>
    </source>
</evidence>
<feature type="transmembrane region" description="Helical" evidence="1">
    <location>
        <begin position="12"/>
        <end position="34"/>
    </location>
</feature>
<proteinExistence type="predicted"/>
<evidence type="ECO:0008006" key="4">
    <source>
        <dbReference type="Google" id="ProtNLM"/>
    </source>
</evidence>
<keyword evidence="1" id="KW-0472">Membrane</keyword>
<keyword evidence="3" id="KW-1185">Reference proteome</keyword>
<reference evidence="2 3" key="1">
    <citation type="submission" date="2020-02" db="EMBL/GenBank/DDBJ databases">
        <title>Fructobacillus sp. isolated from paper mulberry of Taiwan.</title>
        <authorList>
            <person name="Lin S.-T."/>
        </authorList>
    </citation>
    <scope>NUCLEOTIDE SEQUENCE [LARGE SCALE GENOMIC DNA]</scope>
    <source>
        <strain evidence="2 3">S1-1</strain>
    </source>
</reference>
<feature type="transmembrane region" description="Helical" evidence="1">
    <location>
        <begin position="325"/>
        <end position="344"/>
    </location>
</feature>
<feature type="transmembrane region" description="Helical" evidence="1">
    <location>
        <begin position="186"/>
        <end position="208"/>
    </location>
</feature>
<evidence type="ECO:0000313" key="2">
    <source>
        <dbReference type="EMBL" id="MBS9337750.1"/>
    </source>
</evidence>
<organism evidence="2 3">
    <name type="scientific">Fructobacillus parabroussonetiae</name>
    <dbReference type="NCBI Taxonomy" id="2713174"/>
    <lineage>
        <taxon>Bacteria</taxon>
        <taxon>Bacillati</taxon>
        <taxon>Bacillota</taxon>
        <taxon>Bacilli</taxon>
        <taxon>Lactobacillales</taxon>
        <taxon>Lactobacillaceae</taxon>
        <taxon>Fructobacillus</taxon>
    </lineage>
</organism>
<keyword evidence="1" id="KW-0812">Transmembrane</keyword>
<feature type="transmembrane region" description="Helical" evidence="1">
    <location>
        <begin position="101"/>
        <end position="120"/>
    </location>
</feature>
<name>A0ABS5QX22_9LACO</name>
<dbReference type="EMBL" id="JAAMFL010000007">
    <property type="protein sequence ID" value="MBS9337750.1"/>
    <property type="molecule type" value="Genomic_DNA"/>
</dbReference>
<feature type="transmembrane region" description="Helical" evidence="1">
    <location>
        <begin position="126"/>
        <end position="143"/>
    </location>
</feature>
<evidence type="ECO:0000313" key="3">
    <source>
        <dbReference type="Proteomes" id="UP001519503"/>
    </source>
</evidence>